<dbReference type="InterPro" id="IPR012156">
    <property type="entry name" value="Cold_shock_CspA"/>
</dbReference>
<organism evidence="8 9">
    <name type="scientific">Klebsiella michiganensis (strain ATCC 8724 / DSM 4798 / JCM 20051 / NBRC 3318 / NRRL B-199 / KCTC 1686 / BUCSAV 143 / CCM 1901)</name>
    <dbReference type="NCBI Taxonomy" id="1006551"/>
    <lineage>
        <taxon>Bacteria</taxon>
        <taxon>Pseudomonadati</taxon>
        <taxon>Pseudomonadota</taxon>
        <taxon>Gammaproteobacteria</taxon>
        <taxon>Enterobacterales</taxon>
        <taxon>Enterobacteriaceae</taxon>
        <taxon>Klebsiella/Raoultella group</taxon>
        <taxon>Klebsiella</taxon>
    </lineage>
</organism>
<dbReference type="InterPro" id="IPR002059">
    <property type="entry name" value="CSP_DNA-bd"/>
</dbReference>
<dbReference type="RefSeq" id="WP_004849645.1">
    <property type="nucleotide sequence ID" value="NC_016612.1"/>
</dbReference>
<keyword evidence="2" id="KW-0963">Cytoplasm</keyword>
<keyword evidence="6" id="KW-0804">Transcription</keyword>
<evidence type="ECO:0000256" key="2">
    <source>
        <dbReference type="ARBA" id="ARBA00022490"/>
    </source>
</evidence>
<dbReference type="EMBL" id="CP003218">
    <property type="protein sequence ID" value="AEX05046.1"/>
    <property type="molecule type" value="Genomic_DNA"/>
</dbReference>
<feature type="domain" description="CSD" evidence="7">
    <location>
        <begin position="4"/>
        <end position="70"/>
    </location>
</feature>
<keyword evidence="5" id="KW-0010">Activator</keyword>
<evidence type="ECO:0000256" key="4">
    <source>
        <dbReference type="ARBA" id="ARBA00023125"/>
    </source>
</evidence>
<evidence type="ECO:0000313" key="9">
    <source>
        <dbReference type="Proteomes" id="UP000007843"/>
    </source>
</evidence>
<evidence type="ECO:0000256" key="6">
    <source>
        <dbReference type="ARBA" id="ARBA00023163"/>
    </source>
</evidence>
<dbReference type="PRINTS" id="PR00050">
    <property type="entry name" value="COLDSHOCK"/>
</dbReference>
<dbReference type="PIRSF" id="PIRSF002599">
    <property type="entry name" value="Cold_shock_A"/>
    <property type="match status" value="1"/>
</dbReference>
<dbReference type="GO" id="GO:0003677">
    <property type="term" value="F:DNA binding"/>
    <property type="evidence" value="ECO:0007669"/>
    <property type="project" value="UniProtKB-KW"/>
</dbReference>
<dbReference type="Proteomes" id="UP000007843">
    <property type="component" value="Chromosome"/>
</dbReference>
<dbReference type="PROSITE" id="PS51857">
    <property type="entry name" value="CSD_2"/>
    <property type="match status" value="1"/>
</dbReference>
<dbReference type="InterPro" id="IPR011129">
    <property type="entry name" value="CSD"/>
</dbReference>
<dbReference type="AlphaFoldDB" id="A0A0H3H6V9"/>
<keyword evidence="4 8" id="KW-0238">DNA-binding</keyword>
<keyword evidence="3" id="KW-0805">Transcription regulation</keyword>
<sequence length="73" mass="8083">MSSRIKGLVKWYNESKGFGFISPLDGGKDISVHCSALRGDNFNTLFEGQKVEYAILHRDDKGPAATHVILCDK</sequence>
<dbReference type="Gene3D" id="2.40.50.140">
    <property type="entry name" value="Nucleic acid-binding proteins"/>
    <property type="match status" value="1"/>
</dbReference>
<comment type="subcellular location">
    <subcellularLocation>
        <location evidence="1">Cytoplasm</location>
    </subcellularLocation>
</comment>
<protein>
    <submittedName>
        <fullName evidence="8">'cold-shock' DNA-binding domain protein</fullName>
    </submittedName>
</protein>
<dbReference type="GO" id="GO:0005829">
    <property type="term" value="C:cytosol"/>
    <property type="evidence" value="ECO:0007669"/>
    <property type="project" value="UniProtKB-ARBA"/>
</dbReference>
<dbReference type="KEGG" id="kox:KOX_16620"/>
<evidence type="ECO:0000313" key="8">
    <source>
        <dbReference type="EMBL" id="AEX05046.1"/>
    </source>
</evidence>
<reference evidence="8 9" key="1">
    <citation type="journal article" date="2012" name="J. Bacteriol.">
        <title>Complete genome sequence of Klebsiella oxytoca KCTC 1686, used in production of 2,3-butanediol.</title>
        <authorList>
            <person name="Shin S.H."/>
            <person name="Kim S."/>
            <person name="Kim J.Y."/>
            <person name="Lee S."/>
            <person name="Um Y."/>
            <person name="Oh M.K."/>
            <person name="Kim Y.R."/>
            <person name="Lee J."/>
            <person name="Yang K.S."/>
        </authorList>
    </citation>
    <scope>NUCLEOTIDE SEQUENCE [LARGE SCALE GENOMIC DNA]</scope>
    <source>
        <strain evidence="9">ATCC 8724 / DSM 4798 / JCM 20051 / NBRC 3318 / NRRL B-199 / KCTC 1686</strain>
    </source>
</reference>
<dbReference type="HOGENOM" id="CLU_117621_2_1_6"/>
<dbReference type="SUPFAM" id="SSF50249">
    <property type="entry name" value="Nucleic acid-binding proteins"/>
    <property type="match status" value="1"/>
</dbReference>
<evidence type="ECO:0000256" key="1">
    <source>
        <dbReference type="ARBA" id="ARBA00004496"/>
    </source>
</evidence>
<evidence type="ECO:0000256" key="3">
    <source>
        <dbReference type="ARBA" id="ARBA00023015"/>
    </source>
</evidence>
<dbReference type="PANTHER" id="PTHR46565:SF20">
    <property type="entry name" value="COLD SHOCK DOMAIN-CONTAINING PROTEIN 4"/>
    <property type="match status" value="1"/>
</dbReference>
<dbReference type="PANTHER" id="PTHR46565">
    <property type="entry name" value="COLD SHOCK DOMAIN PROTEIN 2"/>
    <property type="match status" value="1"/>
</dbReference>
<name>A0A0H3H6V9_KLEM8</name>
<evidence type="ECO:0000259" key="7">
    <source>
        <dbReference type="PROSITE" id="PS51857"/>
    </source>
</evidence>
<accession>A0A0H3H6V9</accession>
<dbReference type="CDD" id="cd04458">
    <property type="entry name" value="CSP_CDS"/>
    <property type="match status" value="1"/>
</dbReference>
<dbReference type="InterPro" id="IPR012340">
    <property type="entry name" value="NA-bd_OB-fold"/>
</dbReference>
<proteinExistence type="predicted"/>
<gene>
    <name evidence="8" type="ordered locus">KOX_16620</name>
</gene>
<dbReference type="Pfam" id="PF00313">
    <property type="entry name" value="CSD"/>
    <property type="match status" value="1"/>
</dbReference>
<evidence type="ECO:0000256" key="5">
    <source>
        <dbReference type="ARBA" id="ARBA00023159"/>
    </source>
</evidence>
<dbReference type="SMART" id="SM00357">
    <property type="entry name" value="CSP"/>
    <property type="match status" value="1"/>
</dbReference>